<dbReference type="Proteomes" id="UP000254150">
    <property type="component" value="Unassembled WGS sequence"/>
</dbReference>
<feature type="transmembrane region" description="Helical" evidence="1">
    <location>
        <begin position="97"/>
        <end position="119"/>
    </location>
</feature>
<feature type="transmembrane region" description="Helical" evidence="1">
    <location>
        <begin position="20"/>
        <end position="44"/>
    </location>
</feature>
<accession>A0A380P610</accession>
<dbReference type="Pfam" id="PF06912">
    <property type="entry name" value="DUF1275"/>
    <property type="match status" value="1"/>
</dbReference>
<feature type="transmembrane region" description="Helical" evidence="1">
    <location>
        <begin position="64"/>
        <end position="85"/>
    </location>
</feature>
<evidence type="ECO:0000313" key="3">
    <source>
        <dbReference type="Proteomes" id="UP000254150"/>
    </source>
</evidence>
<keyword evidence="1" id="KW-0472">Membrane</keyword>
<feature type="transmembrane region" description="Helical" evidence="1">
    <location>
        <begin position="157"/>
        <end position="175"/>
    </location>
</feature>
<dbReference type="RefSeq" id="WP_100453974.1">
    <property type="nucleotide sequence ID" value="NZ_UHID01000007.1"/>
</dbReference>
<keyword evidence="1" id="KW-1133">Transmembrane helix</keyword>
<feature type="transmembrane region" description="Helical" evidence="1">
    <location>
        <begin position="181"/>
        <end position="200"/>
    </location>
</feature>
<sequence length="236" mass="23042">MPDREAVDEGARRRGRSALLLLSFASGAADVLAVVALGGAFAGIMTGNLVLLGAAAAGERSQGVWAPALALAGYLVGTVLAVPLAGRKGGRRVWPRGALLCLGVEAVVLAAVATVWTVADRPDPGGPAAGLLLVPLSAAMGAQATAVLSLGRKGAPTTFFTSTLTTMVAGFAARQPGGVDGWALARLACLFAGACGAVLVRGVAPEVALFLPAVLVAAAVVVAAGGGGDEAPSGEA</sequence>
<dbReference type="AlphaFoldDB" id="A0A380P610"/>
<feature type="transmembrane region" description="Helical" evidence="1">
    <location>
        <begin position="131"/>
        <end position="150"/>
    </location>
</feature>
<gene>
    <name evidence="2" type="ORF">NCTC7807_04616</name>
</gene>
<keyword evidence="1" id="KW-0812">Transmembrane</keyword>
<dbReference type="EMBL" id="UHID01000007">
    <property type="protein sequence ID" value="SUP60545.1"/>
    <property type="molecule type" value="Genomic_DNA"/>
</dbReference>
<dbReference type="PANTHER" id="PTHR37314:SF4">
    <property type="entry name" value="UPF0700 TRANSMEMBRANE PROTEIN YOAK"/>
    <property type="match status" value="1"/>
</dbReference>
<evidence type="ECO:0000313" key="2">
    <source>
        <dbReference type="EMBL" id="SUP60545.1"/>
    </source>
</evidence>
<organism evidence="2 3">
    <name type="scientific">Streptomyces griseus</name>
    <dbReference type="NCBI Taxonomy" id="1911"/>
    <lineage>
        <taxon>Bacteria</taxon>
        <taxon>Bacillati</taxon>
        <taxon>Actinomycetota</taxon>
        <taxon>Actinomycetes</taxon>
        <taxon>Kitasatosporales</taxon>
        <taxon>Streptomycetaceae</taxon>
        <taxon>Streptomyces</taxon>
    </lineage>
</organism>
<proteinExistence type="predicted"/>
<evidence type="ECO:0000256" key="1">
    <source>
        <dbReference type="SAM" id="Phobius"/>
    </source>
</evidence>
<dbReference type="PANTHER" id="PTHR37314">
    <property type="entry name" value="SLR0142 PROTEIN"/>
    <property type="match status" value="1"/>
</dbReference>
<dbReference type="InterPro" id="IPR010699">
    <property type="entry name" value="DUF1275"/>
</dbReference>
<reference evidence="2 3" key="1">
    <citation type="submission" date="2018-06" db="EMBL/GenBank/DDBJ databases">
        <authorList>
            <consortium name="Pathogen Informatics"/>
            <person name="Doyle S."/>
        </authorList>
    </citation>
    <scope>NUCLEOTIDE SEQUENCE [LARGE SCALE GENOMIC DNA]</scope>
    <source>
        <strain evidence="2 3">NCTC7807</strain>
    </source>
</reference>
<protein>
    <submittedName>
        <fullName evidence="2">Predicted membrane protein</fullName>
    </submittedName>
</protein>
<feature type="transmembrane region" description="Helical" evidence="1">
    <location>
        <begin position="207"/>
        <end position="226"/>
    </location>
</feature>
<name>A0A380P610_STRGR</name>